<proteinExistence type="predicted"/>
<protein>
    <submittedName>
        <fullName evidence="2">Membrane protein</fullName>
    </submittedName>
</protein>
<dbReference type="InterPro" id="IPR019861">
    <property type="entry name" value="PorP/SprF_Bacteroidetes"/>
</dbReference>
<dbReference type="Proteomes" id="UP000029554">
    <property type="component" value="Unassembled WGS sequence"/>
</dbReference>
<dbReference type="EMBL" id="JRHH01000005">
    <property type="protein sequence ID" value="KGD67459.1"/>
    <property type="molecule type" value="Genomic_DNA"/>
</dbReference>
<dbReference type="OrthoDB" id="1114455at2"/>
<feature type="signal peptide" evidence="1">
    <location>
        <begin position="1"/>
        <end position="25"/>
    </location>
</feature>
<reference evidence="2 3" key="1">
    <citation type="submission" date="2014-09" db="EMBL/GenBank/DDBJ databases">
        <title>Whole Genome Shotgun of Flavobacterium aquatile LMG 4008.</title>
        <authorList>
            <person name="Gale A.N."/>
            <person name="Pipes S.E."/>
            <person name="Newman J.D."/>
        </authorList>
    </citation>
    <scope>NUCLEOTIDE SEQUENCE [LARGE SCALE GENOMIC DNA]</scope>
    <source>
        <strain evidence="2 3">LMG 4008</strain>
    </source>
</reference>
<evidence type="ECO:0000313" key="2">
    <source>
        <dbReference type="EMBL" id="KGD67459.1"/>
    </source>
</evidence>
<name>A0A095SSX3_9FLAO</name>
<evidence type="ECO:0000313" key="3">
    <source>
        <dbReference type="Proteomes" id="UP000029554"/>
    </source>
</evidence>
<dbReference type="STRING" id="1453498.LG45_14750"/>
<comment type="caution">
    <text evidence="2">The sequence shown here is derived from an EMBL/GenBank/DDBJ whole genome shotgun (WGS) entry which is preliminary data.</text>
</comment>
<keyword evidence="1" id="KW-0732">Signal</keyword>
<evidence type="ECO:0000256" key="1">
    <source>
        <dbReference type="SAM" id="SignalP"/>
    </source>
</evidence>
<dbReference type="eggNOG" id="COG3064">
    <property type="taxonomic scope" value="Bacteria"/>
</dbReference>
<dbReference type="AlphaFoldDB" id="A0A095SSX3"/>
<dbReference type="Pfam" id="PF11751">
    <property type="entry name" value="PorP_SprF"/>
    <property type="match status" value="1"/>
</dbReference>
<accession>A0A095SSX3</accession>
<dbReference type="RefSeq" id="WP_035128297.1">
    <property type="nucleotide sequence ID" value="NZ_JRHH01000005.1"/>
</dbReference>
<feature type="chain" id="PRO_5001917954" evidence="1">
    <location>
        <begin position="26"/>
        <end position="310"/>
    </location>
</feature>
<keyword evidence="3" id="KW-1185">Reference proteome</keyword>
<dbReference type="NCBIfam" id="TIGR03519">
    <property type="entry name" value="T9SS_PorP_fam"/>
    <property type="match status" value="1"/>
</dbReference>
<gene>
    <name evidence="2" type="ORF">LG45_14750</name>
</gene>
<organism evidence="2 3">
    <name type="scientific">Flavobacterium aquatile LMG 4008 = ATCC 11947</name>
    <dbReference type="NCBI Taxonomy" id="1453498"/>
    <lineage>
        <taxon>Bacteria</taxon>
        <taxon>Pseudomonadati</taxon>
        <taxon>Bacteroidota</taxon>
        <taxon>Flavobacteriia</taxon>
        <taxon>Flavobacteriales</taxon>
        <taxon>Flavobacteriaceae</taxon>
        <taxon>Flavobacterium</taxon>
    </lineage>
</organism>
<sequence>MKLDIKLKISAVLLMGLSVITNVSAQQNPEYTQYMYNTMTVNPGYAGSVGTLEAVLLHRSQWVGIEGAPTTQSFTAHSPLANERIGLGLSIINDKLGPSNELNLEGNFAYTINFTREKKLAFGLKAGVRKLDVDWTKGRYNDPTDALLNSNISNEIKPSVGAGLFYYSDKWYLGASVPNFIRGNYYDDIQESVDIDRLHYYFIGGYVFDLSSALKFKPAFLVKAVSGAPLYYNASLNFLIQEKLTLGASYQVDDSVSALAGFQISNSFYIGYSFDYTVTELNKYNDGSHEIILRYQFQKKSLQIRSPRFY</sequence>